<evidence type="ECO:0000313" key="5">
    <source>
        <dbReference type="Proteomes" id="UP001140562"/>
    </source>
</evidence>
<protein>
    <recommendedName>
        <fullName evidence="3">GH18 domain-containing protein</fullName>
    </recommendedName>
</protein>
<dbReference type="EMBL" id="JAPEUV010000099">
    <property type="protein sequence ID" value="KAJ4333210.1"/>
    <property type="molecule type" value="Genomic_DNA"/>
</dbReference>
<organism evidence="4 5">
    <name type="scientific">Didymella glomerata</name>
    <dbReference type="NCBI Taxonomy" id="749621"/>
    <lineage>
        <taxon>Eukaryota</taxon>
        <taxon>Fungi</taxon>
        <taxon>Dikarya</taxon>
        <taxon>Ascomycota</taxon>
        <taxon>Pezizomycotina</taxon>
        <taxon>Dothideomycetes</taxon>
        <taxon>Pleosporomycetidae</taxon>
        <taxon>Pleosporales</taxon>
        <taxon>Pleosporineae</taxon>
        <taxon>Didymellaceae</taxon>
        <taxon>Didymella</taxon>
    </lineage>
</organism>
<dbReference type="Gene3D" id="3.20.20.80">
    <property type="entry name" value="Glycosidases"/>
    <property type="match status" value="1"/>
</dbReference>
<keyword evidence="1" id="KW-0147">Chitin-binding</keyword>
<dbReference type="Pfam" id="PF00704">
    <property type="entry name" value="Glyco_hydro_18"/>
    <property type="match status" value="1"/>
</dbReference>
<feature type="signal peptide" evidence="2">
    <location>
        <begin position="1"/>
        <end position="21"/>
    </location>
</feature>
<reference evidence="4" key="1">
    <citation type="submission" date="2022-10" db="EMBL/GenBank/DDBJ databases">
        <title>Tapping the CABI collections for fungal endophytes: first genome assemblies for Collariella, Neodidymelliopsis, Ascochyta clinopodiicola, Didymella pomorum, Didymosphaeria variabile, Neocosmospora piperis and Neocucurbitaria cava.</title>
        <authorList>
            <person name="Hill R."/>
        </authorList>
    </citation>
    <scope>NUCLEOTIDE SEQUENCE</scope>
    <source>
        <strain evidence="4">IMI 360193</strain>
    </source>
</reference>
<evidence type="ECO:0000256" key="2">
    <source>
        <dbReference type="SAM" id="SignalP"/>
    </source>
</evidence>
<keyword evidence="5" id="KW-1185">Reference proteome</keyword>
<evidence type="ECO:0000313" key="4">
    <source>
        <dbReference type="EMBL" id="KAJ4333210.1"/>
    </source>
</evidence>
<dbReference type="GO" id="GO:0008061">
    <property type="term" value="F:chitin binding"/>
    <property type="evidence" value="ECO:0007669"/>
    <property type="project" value="UniProtKB-KW"/>
</dbReference>
<name>A0A9W9BXN5_9PLEO</name>
<comment type="caution">
    <text evidence="4">The sequence shown here is derived from an EMBL/GenBank/DDBJ whole genome shotgun (WGS) entry which is preliminary data.</text>
</comment>
<keyword evidence="2" id="KW-0732">Signal</keyword>
<dbReference type="InterPro" id="IPR050314">
    <property type="entry name" value="Glycosyl_Hydrlase_18"/>
</dbReference>
<dbReference type="GO" id="GO:0005975">
    <property type="term" value="P:carbohydrate metabolic process"/>
    <property type="evidence" value="ECO:0007669"/>
    <property type="project" value="InterPro"/>
</dbReference>
<sequence length="341" mass="36994">MRLHHLVSSVLLRLAAIGGSASGSGAESQLSASAIGSALPIIKEQYIRCQTDGGVTAFSSADLQCNASDHCPDGSHCNSLGQCDYRDVEVAHDAGSKDSSQSCFHDLCCSQFGLCGVSEFFYRNFTASGENLPCQKGFDNCGTVSNKGSGTTSRWASYYEGWNTRRQPCAKVWPAQIDTTAVKQIVFPFATIDPNTFAVGPMHPDDEKLYADFLNLKDTSQKWIGIGGWKLPDAGPTHQTWTLIASSKANRSAFTSSLLDFLHKWDFAGVDINWEWHGADTLGGDAAIVKRNLIDLVQELRTALGSRGLSPCWNPRSDAVAYPDISLESVDDVPRCARIEQ</sequence>
<dbReference type="PROSITE" id="PS51910">
    <property type="entry name" value="GH18_2"/>
    <property type="match status" value="1"/>
</dbReference>
<proteinExistence type="predicted"/>
<dbReference type="SUPFAM" id="SSF51445">
    <property type="entry name" value="(Trans)glycosidases"/>
    <property type="match status" value="1"/>
</dbReference>
<evidence type="ECO:0000259" key="3">
    <source>
        <dbReference type="PROSITE" id="PS51910"/>
    </source>
</evidence>
<feature type="chain" id="PRO_5040909873" description="GH18 domain-containing protein" evidence="2">
    <location>
        <begin position="22"/>
        <end position="341"/>
    </location>
</feature>
<gene>
    <name evidence="4" type="ORF">N0V87_007765</name>
</gene>
<accession>A0A9W9BXN5</accession>
<dbReference type="PANTHER" id="PTHR11177">
    <property type="entry name" value="CHITINASE"/>
    <property type="match status" value="1"/>
</dbReference>
<evidence type="ECO:0000256" key="1">
    <source>
        <dbReference type="ARBA" id="ARBA00022669"/>
    </source>
</evidence>
<dbReference type="AlphaFoldDB" id="A0A9W9BXN5"/>
<dbReference type="PANTHER" id="PTHR11177:SF333">
    <property type="entry name" value="CHITINASE"/>
    <property type="match status" value="1"/>
</dbReference>
<dbReference type="InterPro" id="IPR017853">
    <property type="entry name" value="GH"/>
</dbReference>
<dbReference type="SUPFAM" id="SSF57016">
    <property type="entry name" value="Plant lectins/antimicrobial peptides"/>
    <property type="match status" value="1"/>
</dbReference>
<dbReference type="OrthoDB" id="73875at2759"/>
<dbReference type="InterPro" id="IPR036861">
    <property type="entry name" value="Endochitinase-like_sf"/>
</dbReference>
<dbReference type="InterPro" id="IPR001223">
    <property type="entry name" value="Glyco_hydro18_cat"/>
</dbReference>
<feature type="domain" description="GH18" evidence="3">
    <location>
        <begin position="153"/>
        <end position="341"/>
    </location>
</feature>
<dbReference type="Proteomes" id="UP001140562">
    <property type="component" value="Unassembled WGS sequence"/>
</dbReference>